<evidence type="ECO:0000313" key="5">
    <source>
        <dbReference type="EMBL" id="TYP98786.1"/>
    </source>
</evidence>
<sequence length="367" mass="40955">MFKKIATLLIVSIVIISCSGSSDGPSGTTDNFDREAMLSNLANNIIVPAFADFKTKIEGLKSSAETFSQTPDQTNLDALRQAWFNAYKTWQHVAMFEIGKAEELQFVYFFNIYPLTVADVETNIANGTYDLNHVNNHDAQGFPALDYLLYGIGANDTEILVKYTTDANAANYKKYITDIVAKMDEIIEAIVNDWNGAYKNSFITSSGNTATSSLNKFVNDYIFYYEKRLRANKFGIPAGNFSTNSLPEKVEAFYKQNISKELALEALTAVQNVFTGKAYNGSTTGESFKTYLENLGRNDLVTLITNQFNTAKAQINTLDNNFYQQINTDNNQMTMAYDELQKAVVLLKVDMLQAFNVSVDYVDADGD</sequence>
<dbReference type="GO" id="GO:0030313">
    <property type="term" value="C:cell envelope"/>
    <property type="evidence" value="ECO:0007669"/>
    <property type="project" value="UniProtKB-SubCell"/>
</dbReference>
<dbReference type="Proteomes" id="UP000323136">
    <property type="component" value="Unassembled WGS sequence"/>
</dbReference>
<evidence type="ECO:0000313" key="6">
    <source>
        <dbReference type="Proteomes" id="UP000323136"/>
    </source>
</evidence>
<proteinExistence type="predicted"/>
<feature type="signal peptide" evidence="3">
    <location>
        <begin position="1"/>
        <end position="23"/>
    </location>
</feature>
<dbReference type="AlphaFoldDB" id="A0A5S5DUS8"/>
<keyword evidence="2 3" id="KW-0732">Signal</keyword>
<dbReference type="InterPro" id="IPR034984">
    <property type="entry name" value="Imelysin-like_IPPA"/>
</dbReference>
<dbReference type="RefSeq" id="WP_148869600.1">
    <property type="nucleotide sequence ID" value="NZ_VNIA01000002.1"/>
</dbReference>
<dbReference type="InterPro" id="IPR038352">
    <property type="entry name" value="Imelysin_sf"/>
</dbReference>
<accession>A0A5S5DUS8</accession>
<name>A0A5S5DUS8_9FLAO</name>
<comment type="subcellular location">
    <subcellularLocation>
        <location evidence="1">Cell envelope</location>
    </subcellularLocation>
</comment>
<dbReference type="EMBL" id="VNIA01000002">
    <property type="protein sequence ID" value="TYP98786.1"/>
    <property type="molecule type" value="Genomic_DNA"/>
</dbReference>
<protein>
    <submittedName>
        <fullName evidence="5">Putative lipoprotein</fullName>
    </submittedName>
</protein>
<dbReference type="PROSITE" id="PS51257">
    <property type="entry name" value="PROKAR_LIPOPROTEIN"/>
    <property type="match status" value="1"/>
</dbReference>
<keyword evidence="5" id="KW-0449">Lipoprotein</keyword>
<dbReference type="CDD" id="cd14659">
    <property type="entry name" value="Imelysin-like_IPPA"/>
    <property type="match status" value="1"/>
</dbReference>
<keyword evidence="6" id="KW-1185">Reference proteome</keyword>
<evidence type="ECO:0000256" key="2">
    <source>
        <dbReference type="ARBA" id="ARBA00022729"/>
    </source>
</evidence>
<feature type="chain" id="PRO_5024433119" evidence="3">
    <location>
        <begin position="24"/>
        <end position="367"/>
    </location>
</feature>
<reference evidence="5 6" key="1">
    <citation type="submission" date="2019-07" db="EMBL/GenBank/DDBJ databases">
        <title>Genomic Encyclopedia of Type Strains, Phase IV (KMG-IV): sequencing the most valuable type-strain genomes for metagenomic binning, comparative biology and taxonomic classification.</title>
        <authorList>
            <person name="Goeker M."/>
        </authorList>
    </citation>
    <scope>NUCLEOTIDE SEQUENCE [LARGE SCALE GENOMIC DNA]</scope>
    <source>
        <strain evidence="5 6">DSM 18961</strain>
    </source>
</reference>
<comment type="caution">
    <text evidence="5">The sequence shown here is derived from an EMBL/GenBank/DDBJ whole genome shotgun (WGS) entry which is preliminary data.</text>
</comment>
<evidence type="ECO:0000256" key="1">
    <source>
        <dbReference type="ARBA" id="ARBA00004196"/>
    </source>
</evidence>
<feature type="domain" description="Imelysin-like" evidence="4">
    <location>
        <begin position="46"/>
        <end position="343"/>
    </location>
</feature>
<evidence type="ECO:0000256" key="3">
    <source>
        <dbReference type="SAM" id="SignalP"/>
    </source>
</evidence>
<evidence type="ECO:0000259" key="4">
    <source>
        <dbReference type="Pfam" id="PF09375"/>
    </source>
</evidence>
<dbReference type="Gene3D" id="1.20.1420.20">
    <property type="entry name" value="M75 peptidase, HXXE motif"/>
    <property type="match status" value="1"/>
</dbReference>
<dbReference type="Pfam" id="PF09375">
    <property type="entry name" value="Peptidase_M75"/>
    <property type="match status" value="1"/>
</dbReference>
<dbReference type="OrthoDB" id="650514at2"/>
<organism evidence="5 6">
    <name type="scientific">Tenacibaculum adriaticum</name>
    <dbReference type="NCBI Taxonomy" id="413713"/>
    <lineage>
        <taxon>Bacteria</taxon>
        <taxon>Pseudomonadati</taxon>
        <taxon>Bacteroidota</taxon>
        <taxon>Flavobacteriia</taxon>
        <taxon>Flavobacteriales</taxon>
        <taxon>Flavobacteriaceae</taxon>
        <taxon>Tenacibaculum</taxon>
    </lineage>
</organism>
<dbReference type="InterPro" id="IPR018976">
    <property type="entry name" value="Imelysin-like"/>
</dbReference>
<gene>
    <name evidence="5" type="ORF">C7447_102101</name>
</gene>